<dbReference type="EMBL" id="JBBHLI010000007">
    <property type="protein sequence ID" value="MEK9501836.1"/>
    <property type="molecule type" value="Genomic_DNA"/>
</dbReference>
<dbReference type="Proteomes" id="UP001484239">
    <property type="component" value="Unassembled WGS sequence"/>
</dbReference>
<keyword evidence="2" id="KW-0378">Hydrolase</keyword>
<dbReference type="SUPFAM" id="SSF55486">
    <property type="entry name" value="Metalloproteases ('zincins'), catalytic domain"/>
    <property type="match status" value="1"/>
</dbReference>
<dbReference type="CDD" id="cd09604">
    <property type="entry name" value="M1_APN_like"/>
    <property type="match status" value="1"/>
</dbReference>
<gene>
    <name evidence="2" type="ORF">WI372_12665</name>
</gene>
<dbReference type="InterPro" id="IPR014782">
    <property type="entry name" value="Peptidase_M1_dom"/>
</dbReference>
<dbReference type="GO" id="GO:0004177">
    <property type="term" value="F:aminopeptidase activity"/>
    <property type="evidence" value="ECO:0007669"/>
    <property type="project" value="UniProtKB-KW"/>
</dbReference>
<comment type="caution">
    <text evidence="2">The sequence shown here is derived from an EMBL/GenBank/DDBJ whole genome shotgun (WGS) entry which is preliminary data.</text>
</comment>
<dbReference type="EC" id="3.4.11.-" evidence="2"/>
<name>A0ABU9EAR5_9BACT</name>
<dbReference type="Pfam" id="PF01433">
    <property type="entry name" value="Peptidase_M1"/>
    <property type="match status" value="1"/>
</dbReference>
<dbReference type="Gene3D" id="1.10.390.10">
    <property type="entry name" value="Neutral Protease Domain 2"/>
    <property type="match status" value="1"/>
</dbReference>
<evidence type="ECO:0000313" key="2">
    <source>
        <dbReference type="EMBL" id="MEK9501836.1"/>
    </source>
</evidence>
<keyword evidence="3" id="KW-1185">Reference proteome</keyword>
<keyword evidence="2" id="KW-0031">Aminopeptidase</keyword>
<dbReference type="RefSeq" id="WP_405287201.1">
    <property type="nucleotide sequence ID" value="NZ_JBBHLI010000007.1"/>
</dbReference>
<evidence type="ECO:0000259" key="1">
    <source>
        <dbReference type="Pfam" id="PF01433"/>
    </source>
</evidence>
<proteinExistence type="predicted"/>
<accession>A0ABU9EAR5</accession>
<evidence type="ECO:0000313" key="3">
    <source>
        <dbReference type="Proteomes" id="UP001484239"/>
    </source>
</evidence>
<reference evidence="2 3" key="1">
    <citation type="submission" date="2024-02" db="EMBL/GenBank/DDBJ databases">
        <title>A novel Gemmatimonadota bacterium.</title>
        <authorList>
            <person name="Du Z.-J."/>
            <person name="Ye Y.-Q."/>
        </authorList>
    </citation>
    <scope>NUCLEOTIDE SEQUENCE [LARGE SCALE GENOMIC DNA]</scope>
    <source>
        <strain evidence="2 3">DH-20</strain>
    </source>
</reference>
<sequence>MTGMMVMAMLAVQTPAGGAAPQDWQQGLEYRIEARLDEDAQQLEGRARLYYRNNSPDTLDHFWFHLYLNAFRPNSLWATTDLEAGITTFQDLGPDEHGFERITSMEVDGQVVNLIYPFAPDSTIVGFALPAPLAPGQSLQIDYGWLARPSSVPRRQGRAGRQFDFAQWYPRVVVYDDEGWRRHPLYRAGEFYGEFARYDVTTEVRDDQVIGATGVAVSGDPGWADAAVAGTGPVAYDREWYGSLSGPPCIERSGERVCNEFPAVNLPAEESLGLLEGNGTAPDGWKRVRWMAEDVHHFAWSASPDYIYEQGAWEDVTIHVLYRPGDEESWGSGVAVRRTATALQWLDSIFGDYPYPQVTNLHRIEGGGTEFPMLIMDGSASQGLILHEVGHIYAHGILANNEWYEGWLDEGLSSFQTSWFNERSGMGPAAFSGAVESTVQRDLDGVSEPVVLAAEDYTEFGQYNAAVYRKGSVIFWMLRALAGEETFTRILRTYYERHQFQHVDSDDFQRVAEEVMGEDLGWFFGGWLHTTGLVDYALSEVSVSDRAGGGFRTTFHVDKLGDLRMPPEVEFRGAGGETARVRVSGAATHGRHDIDTDFRPVEAVLDPDGTILDWDPSNNGWSQARFGDPLRTVGLDAPLRPQAAGRSNVPVGWFPLAWGNDAAGAVAGLQFRRSVMGLRNLRVQVGLPAIRFGDIGDDSDVFDPGSLFVDWSRRGVGDAAGRLFEMEAFLGEGRGLARVQHSRTRTERPLGGASRTAFWGMTASWVYEPDYVESPAWTTELKYGGELFGGMERRSADGAAVLRTVVGVGADTGNHRWLRLALDGRLTRPLGDGWEVENALFVGGALAPDPDRLERGWNGLNAPAERQFFLSSADPWQTTSMPWMRSAGAALDDEGWTSGGGTLRGYHPRMPVPWLATLGVTLRAPEVALAGVELRPLGAVGVGTAGASDTGLLGDGELLASAGAGVELGLPDSGWRLRLDVPFWVRHPEAATAPGPDPLAFRIQVGVLSVR</sequence>
<keyword evidence="2" id="KW-0645">Protease</keyword>
<protein>
    <submittedName>
        <fullName evidence="2">M1 family metallopeptidase</fullName>
        <ecNumber evidence="2">3.4.11.-</ecNumber>
    </submittedName>
</protein>
<feature type="domain" description="Peptidase M1 membrane alanine aminopeptidase" evidence="1">
    <location>
        <begin position="382"/>
        <end position="527"/>
    </location>
</feature>
<dbReference type="InterPro" id="IPR027268">
    <property type="entry name" value="Peptidase_M4/M1_CTD_sf"/>
</dbReference>
<organism evidence="2 3">
    <name type="scientific">Gaopeijia maritima</name>
    <dbReference type="NCBI Taxonomy" id="3119007"/>
    <lineage>
        <taxon>Bacteria</taxon>
        <taxon>Pseudomonadati</taxon>
        <taxon>Gemmatimonadota</taxon>
        <taxon>Longimicrobiia</taxon>
        <taxon>Gaopeijiales</taxon>
        <taxon>Gaopeijiaceae</taxon>
        <taxon>Gaopeijia</taxon>
    </lineage>
</organism>